<keyword evidence="1" id="KW-1133">Transmembrane helix</keyword>
<comment type="caution">
    <text evidence="2">The sequence shown here is derived from an EMBL/GenBank/DDBJ whole genome shotgun (WGS) entry which is preliminary data.</text>
</comment>
<dbReference type="AlphaFoldDB" id="A0A9X0CQL7"/>
<feature type="transmembrane region" description="Helical" evidence="1">
    <location>
        <begin position="232"/>
        <end position="255"/>
    </location>
</feature>
<name>A0A9X0CQL7_9CNID</name>
<protein>
    <submittedName>
        <fullName evidence="2">Uncharacterized protein</fullName>
    </submittedName>
</protein>
<evidence type="ECO:0000256" key="1">
    <source>
        <dbReference type="SAM" id="Phobius"/>
    </source>
</evidence>
<gene>
    <name evidence="2" type="ORF">OS493_031048</name>
</gene>
<sequence length="386" mass="41296">MQVPPMQVGGRNFARPGTMQGALRTQAGAVAYQLMPQTVLQTGTPEMMAPAYLNQMATTRAPVMLVPAQSMQPMPGTSGGGLMYVQVPANQVVSGSTQVSAPSQVPGSQFSEEIPILMALVLIIMGILDRVEVIDRYEFVALPISYVVMPVWTGILILITAGCGLAVGVKVQLAANSSLVLVYRSLNITCSFLCGFLFFWYGVGGVSVYAEKNAGDNKYIDDHSDDSYDYNFGVLTTIFVMALIELFLCILGTVASQDSSPNAQMQVPECNGFARAGAIETGFQIQACATAYQPVPQVASQANNPIMMVPAYVNQMATNNAPVMLVPAQNMQQEPATSGVGPMYVQVPLNQMLSGSTQVNAPSQFPGITSYSIRPQSPEEMQLTLF</sequence>
<dbReference type="EMBL" id="MU826860">
    <property type="protein sequence ID" value="KAJ7370633.1"/>
    <property type="molecule type" value="Genomic_DNA"/>
</dbReference>
<dbReference type="Proteomes" id="UP001163046">
    <property type="component" value="Unassembled WGS sequence"/>
</dbReference>
<keyword evidence="1" id="KW-0472">Membrane</keyword>
<reference evidence="2" key="1">
    <citation type="submission" date="2023-01" db="EMBL/GenBank/DDBJ databases">
        <title>Genome assembly of the deep-sea coral Lophelia pertusa.</title>
        <authorList>
            <person name="Herrera S."/>
            <person name="Cordes E."/>
        </authorList>
    </citation>
    <scope>NUCLEOTIDE SEQUENCE</scope>
    <source>
        <strain evidence="2">USNM1676648</strain>
        <tissue evidence="2">Polyp</tissue>
    </source>
</reference>
<evidence type="ECO:0000313" key="2">
    <source>
        <dbReference type="EMBL" id="KAJ7370633.1"/>
    </source>
</evidence>
<evidence type="ECO:0000313" key="3">
    <source>
        <dbReference type="Proteomes" id="UP001163046"/>
    </source>
</evidence>
<proteinExistence type="predicted"/>
<dbReference type="OrthoDB" id="5969052at2759"/>
<keyword evidence="1" id="KW-0812">Transmembrane</keyword>
<feature type="transmembrane region" description="Helical" evidence="1">
    <location>
        <begin position="151"/>
        <end position="169"/>
    </location>
</feature>
<organism evidence="2 3">
    <name type="scientific">Desmophyllum pertusum</name>
    <dbReference type="NCBI Taxonomy" id="174260"/>
    <lineage>
        <taxon>Eukaryota</taxon>
        <taxon>Metazoa</taxon>
        <taxon>Cnidaria</taxon>
        <taxon>Anthozoa</taxon>
        <taxon>Hexacorallia</taxon>
        <taxon>Scleractinia</taxon>
        <taxon>Caryophylliina</taxon>
        <taxon>Caryophylliidae</taxon>
        <taxon>Desmophyllum</taxon>
    </lineage>
</organism>
<keyword evidence="3" id="KW-1185">Reference proteome</keyword>
<accession>A0A9X0CQL7</accession>
<feature type="transmembrane region" description="Helical" evidence="1">
    <location>
        <begin position="181"/>
        <end position="203"/>
    </location>
</feature>